<organism evidence="1">
    <name type="scientific">uncultured Chloroflexia bacterium</name>
    <dbReference type="NCBI Taxonomy" id="1672391"/>
    <lineage>
        <taxon>Bacteria</taxon>
        <taxon>Bacillati</taxon>
        <taxon>Chloroflexota</taxon>
        <taxon>Chloroflexia</taxon>
        <taxon>environmental samples</taxon>
    </lineage>
</organism>
<reference evidence="1" key="1">
    <citation type="submission" date="2020-02" db="EMBL/GenBank/DDBJ databases">
        <authorList>
            <person name="Meier V. D."/>
        </authorList>
    </citation>
    <scope>NUCLEOTIDE SEQUENCE</scope>
    <source>
        <strain evidence="1">AVDCRST_MAG93</strain>
    </source>
</reference>
<name>A0A6J4JEP5_9CHLR</name>
<protein>
    <submittedName>
        <fullName evidence="1">Uncharacterized protein</fullName>
    </submittedName>
</protein>
<proteinExistence type="predicted"/>
<feature type="non-terminal residue" evidence="1">
    <location>
        <position position="1"/>
    </location>
</feature>
<gene>
    <name evidence="1" type="ORF">AVDCRST_MAG93-2954</name>
</gene>
<dbReference type="AlphaFoldDB" id="A0A6J4JEP5"/>
<dbReference type="EMBL" id="CADCTR010001012">
    <property type="protein sequence ID" value="CAA9277176.1"/>
    <property type="molecule type" value="Genomic_DNA"/>
</dbReference>
<sequence>GIRRRLLRGAPALPAQTRGGLRAVGEGAAM</sequence>
<feature type="non-terminal residue" evidence="1">
    <location>
        <position position="30"/>
    </location>
</feature>
<accession>A0A6J4JEP5</accession>
<evidence type="ECO:0000313" key="1">
    <source>
        <dbReference type="EMBL" id="CAA9277176.1"/>
    </source>
</evidence>